<reference evidence="2 3" key="1">
    <citation type="submission" date="2016-02" db="EMBL/GenBank/DDBJ databases">
        <title>Genome analysis of coral dinoflagellate symbionts highlights evolutionary adaptations to a symbiotic lifestyle.</title>
        <authorList>
            <person name="Aranda M."/>
            <person name="Li Y."/>
            <person name="Liew Y.J."/>
            <person name="Baumgarten S."/>
            <person name="Simakov O."/>
            <person name="Wilson M."/>
            <person name="Piel J."/>
            <person name="Ashoor H."/>
            <person name="Bougouffa S."/>
            <person name="Bajic V.B."/>
            <person name="Ryu T."/>
            <person name="Ravasi T."/>
            <person name="Bayer T."/>
            <person name="Micklem G."/>
            <person name="Kim H."/>
            <person name="Bhak J."/>
            <person name="Lajeunesse T.C."/>
            <person name="Voolstra C.R."/>
        </authorList>
    </citation>
    <scope>NUCLEOTIDE SEQUENCE [LARGE SCALE GENOMIC DNA]</scope>
    <source>
        <strain evidence="2 3">CCMP2467</strain>
    </source>
</reference>
<keyword evidence="3" id="KW-1185">Reference proteome</keyword>
<dbReference type="AlphaFoldDB" id="A0A1Q9CFX2"/>
<name>A0A1Q9CFX2_SYMMI</name>
<evidence type="ECO:0000256" key="1">
    <source>
        <dbReference type="SAM" id="MobiDB-lite"/>
    </source>
</evidence>
<dbReference type="Proteomes" id="UP000186817">
    <property type="component" value="Unassembled WGS sequence"/>
</dbReference>
<feature type="region of interest" description="Disordered" evidence="1">
    <location>
        <begin position="1"/>
        <end position="57"/>
    </location>
</feature>
<protein>
    <submittedName>
        <fullName evidence="2">Uncharacterized protein</fullName>
    </submittedName>
</protein>
<sequence length="249" mass="27036">MSEFAQQPEPNLAKLPGGGGGSLPVRPEHLRSASPREVAAATAKRTGDTASATPRVTPKANYSTELSECIPSAFHGAFALQCERIADNRLFVCSAERTAEVCTARREIQQARALAAGVKKKPVEESVSQVRGSHLLQQAQAAAKEQAQLQRKEWIAAVKRTQDSTAKFIAQKRMAASSTNSAASEAHQRAQLIRIAQDDNFWLENIRSFEAWNCCEMRTDKNRHRSVLLVLDCSAIGPAGDKIIGEGLS</sequence>
<evidence type="ECO:0000313" key="3">
    <source>
        <dbReference type="Proteomes" id="UP000186817"/>
    </source>
</evidence>
<dbReference type="EMBL" id="LSRX01001246">
    <property type="protein sequence ID" value="OLP81830.1"/>
    <property type="molecule type" value="Genomic_DNA"/>
</dbReference>
<organism evidence="2 3">
    <name type="scientific">Symbiodinium microadriaticum</name>
    <name type="common">Dinoflagellate</name>
    <name type="synonym">Zooxanthella microadriatica</name>
    <dbReference type="NCBI Taxonomy" id="2951"/>
    <lineage>
        <taxon>Eukaryota</taxon>
        <taxon>Sar</taxon>
        <taxon>Alveolata</taxon>
        <taxon>Dinophyceae</taxon>
        <taxon>Suessiales</taxon>
        <taxon>Symbiodiniaceae</taxon>
        <taxon>Symbiodinium</taxon>
    </lineage>
</organism>
<evidence type="ECO:0000313" key="2">
    <source>
        <dbReference type="EMBL" id="OLP81830.1"/>
    </source>
</evidence>
<dbReference type="OrthoDB" id="429616at2759"/>
<feature type="compositionally biased region" description="Polar residues" evidence="1">
    <location>
        <begin position="48"/>
        <end position="57"/>
    </location>
</feature>
<proteinExistence type="predicted"/>
<comment type="caution">
    <text evidence="2">The sequence shown here is derived from an EMBL/GenBank/DDBJ whole genome shotgun (WGS) entry which is preliminary data.</text>
</comment>
<accession>A0A1Q9CFX2</accession>
<gene>
    <name evidence="2" type="ORF">AK812_SmicGene37583</name>
</gene>